<evidence type="ECO:0000259" key="3">
    <source>
        <dbReference type="Pfam" id="PF03067"/>
    </source>
</evidence>
<dbReference type="CDD" id="cd21177">
    <property type="entry name" value="LPMO_AA10"/>
    <property type="match status" value="1"/>
</dbReference>
<evidence type="ECO:0000313" key="4">
    <source>
        <dbReference type="EMBL" id="RML47979.1"/>
    </source>
</evidence>
<organism evidence="4 5">
    <name type="scientific">Pseudomonas syringae pv. ribicola</name>
    <dbReference type="NCBI Taxonomy" id="55398"/>
    <lineage>
        <taxon>Bacteria</taxon>
        <taxon>Pseudomonadati</taxon>
        <taxon>Pseudomonadota</taxon>
        <taxon>Gammaproteobacteria</taxon>
        <taxon>Pseudomonadales</taxon>
        <taxon>Pseudomonadaceae</taxon>
        <taxon>Pseudomonas</taxon>
    </lineage>
</organism>
<dbReference type="InterPro" id="IPR051024">
    <property type="entry name" value="GlcNAc_Chitin_IntDeg"/>
</dbReference>
<keyword evidence="1" id="KW-0732">Signal</keyword>
<dbReference type="PANTHER" id="PTHR34823:SF1">
    <property type="entry name" value="CHITIN-BINDING TYPE-4 DOMAIN-CONTAINING PROTEIN"/>
    <property type="match status" value="1"/>
</dbReference>
<dbReference type="AlphaFoldDB" id="A0A3M2W8X3"/>
<dbReference type="InterPro" id="IPR014756">
    <property type="entry name" value="Ig_E-set"/>
</dbReference>
<proteinExistence type="predicted"/>
<dbReference type="Proteomes" id="UP000280292">
    <property type="component" value="Unassembled WGS sequence"/>
</dbReference>
<feature type="region of interest" description="Disordered" evidence="2">
    <location>
        <begin position="1"/>
        <end position="20"/>
    </location>
</feature>
<evidence type="ECO:0000313" key="5">
    <source>
        <dbReference type="Proteomes" id="UP000280292"/>
    </source>
</evidence>
<accession>A0A3M2W8X3</accession>
<dbReference type="InterPro" id="IPR004302">
    <property type="entry name" value="Cellulose/chitin-bd_N"/>
</dbReference>
<gene>
    <name evidence="4" type="ORF">ALQ95_02544</name>
</gene>
<comment type="caution">
    <text evidence="4">The sequence shown here is derived from an EMBL/GenBank/DDBJ whole genome shotgun (WGS) entry which is preliminary data.</text>
</comment>
<sequence>MDMSDLDSNQARHGRVISPATRGSQLMDLGLLGEWQDNELEGGKNFPQTAGGPFPGYPTDTVSNGPPADGVILSGGKVDDARKYVNYTDDELSAELKILKPEAGVTGWRRHSVAAGADFEVEWKYAAPHVTRGYLWFITKDGWDENTRITRAHLESEPFYTDLYTQVPFDQHKEELKAKTALTAKLPSGKQGHHVVVLLWIIADTGAAFYQTFDLDFDVSESEE</sequence>
<dbReference type="Gene3D" id="2.70.50.50">
    <property type="entry name" value="chitin-binding protein cbp21"/>
    <property type="match status" value="1"/>
</dbReference>
<dbReference type="EMBL" id="RBNR01000002">
    <property type="protein sequence ID" value="RML47979.1"/>
    <property type="molecule type" value="Genomic_DNA"/>
</dbReference>
<dbReference type="Pfam" id="PF03067">
    <property type="entry name" value="LPMO_10"/>
    <property type="match status" value="1"/>
</dbReference>
<protein>
    <submittedName>
        <fullName evidence="4">Chitin-binding protein</fullName>
    </submittedName>
</protein>
<feature type="compositionally biased region" description="Polar residues" evidence="2">
    <location>
        <begin position="1"/>
        <end position="11"/>
    </location>
</feature>
<reference evidence="4 5" key="1">
    <citation type="submission" date="2018-08" db="EMBL/GenBank/DDBJ databases">
        <title>Recombination of ecologically and evolutionarily significant loci maintains genetic cohesion in the Pseudomonas syringae species complex.</title>
        <authorList>
            <person name="Dillon M."/>
            <person name="Thakur S."/>
            <person name="Almeida R.N.D."/>
            <person name="Weir B.S."/>
            <person name="Guttman D.S."/>
        </authorList>
    </citation>
    <scope>NUCLEOTIDE SEQUENCE [LARGE SCALE GENOMIC DNA]</scope>
    <source>
        <strain evidence="4 5">ICMP 3883</strain>
    </source>
</reference>
<dbReference type="SUPFAM" id="SSF81296">
    <property type="entry name" value="E set domains"/>
    <property type="match status" value="1"/>
</dbReference>
<feature type="domain" description="Chitin-binding type-4" evidence="3">
    <location>
        <begin position="13"/>
        <end position="214"/>
    </location>
</feature>
<evidence type="ECO:0000256" key="2">
    <source>
        <dbReference type="SAM" id="MobiDB-lite"/>
    </source>
</evidence>
<dbReference type="PANTHER" id="PTHR34823">
    <property type="entry name" value="GLCNAC-BINDING PROTEIN A"/>
    <property type="match status" value="1"/>
</dbReference>
<name>A0A3M2W8X3_PSESI</name>
<evidence type="ECO:0000256" key="1">
    <source>
        <dbReference type="ARBA" id="ARBA00022729"/>
    </source>
</evidence>